<feature type="non-terminal residue" evidence="1">
    <location>
        <position position="1"/>
    </location>
</feature>
<dbReference type="EMBL" id="LXQA010593588">
    <property type="protein sequence ID" value="MCI61102.1"/>
    <property type="molecule type" value="Genomic_DNA"/>
</dbReference>
<name>A0A392TJF5_9FABA</name>
<organism evidence="1 2">
    <name type="scientific">Trifolium medium</name>
    <dbReference type="NCBI Taxonomy" id="97028"/>
    <lineage>
        <taxon>Eukaryota</taxon>
        <taxon>Viridiplantae</taxon>
        <taxon>Streptophyta</taxon>
        <taxon>Embryophyta</taxon>
        <taxon>Tracheophyta</taxon>
        <taxon>Spermatophyta</taxon>
        <taxon>Magnoliopsida</taxon>
        <taxon>eudicotyledons</taxon>
        <taxon>Gunneridae</taxon>
        <taxon>Pentapetalae</taxon>
        <taxon>rosids</taxon>
        <taxon>fabids</taxon>
        <taxon>Fabales</taxon>
        <taxon>Fabaceae</taxon>
        <taxon>Papilionoideae</taxon>
        <taxon>50 kb inversion clade</taxon>
        <taxon>NPAAA clade</taxon>
        <taxon>Hologalegina</taxon>
        <taxon>IRL clade</taxon>
        <taxon>Trifolieae</taxon>
        <taxon>Trifolium</taxon>
    </lineage>
</organism>
<protein>
    <submittedName>
        <fullName evidence="1">Uncharacterized protein</fullName>
    </submittedName>
</protein>
<reference evidence="1 2" key="1">
    <citation type="journal article" date="2018" name="Front. Plant Sci.">
        <title>Red Clover (Trifolium pratense) and Zigzag Clover (T. medium) - A Picture of Genomic Similarities and Differences.</title>
        <authorList>
            <person name="Dluhosova J."/>
            <person name="Istvanek J."/>
            <person name="Nedelnik J."/>
            <person name="Repkova J."/>
        </authorList>
    </citation>
    <scope>NUCLEOTIDE SEQUENCE [LARGE SCALE GENOMIC DNA]</scope>
    <source>
        <strain evidence="2">cv. 10/8</strain>
        <tissue evidence="1">Leaf</tissue>
    </source>
</reference>
<proteinExistence type="predicted"/>
<dbReference type="Proteomes" id="UP000265520">
    <property type="component" value="Unassembled WGS sequence"/>
</dbReference>
<comment type="caution">
    <text evidence="1">The sequence shown here is derived from an EMBL/GenBank/DDBJ whole genome shotgun (WGS) entry which is preliminary data.</text>
</comment>
<keyword evidence="2" id="KW-1185">Reference proteome</keyword>
<dbReference type="AlphaFoldDB" id="A0A392TJF5"/>
<evidence type="ECO:0000313" key="1">
    <source>
        <dbReference type="EMBL" id="MCI61102.1"/>
    </source>
</evidence>
<evidence type="ECO:0000313" key="2">
    <source>
        <dbReference type="Proteomes" id="UP000265520"/>
    </source>
</evidence>
<sequence length="43" mass="4888">SPTLKVNLFGDLEIPLGIRQSYSATPAEGRSLMRRRCSFRIFC</sequence>
<accession>A0A392TJF5</accession>